<dbReference type="NCBIfam" id="TIGR02595">
    <property type="entry name" value="PEP_CTERM"/>
    <property type="match status" value="1"/>
</dbReference>
<sequence length="214" mass="22010">MKLKLLAAALLLGGAAMAPASAAQIGFEDVPGLAGSADGLAWLQDLSNYAGIDWTASSNWAIVGTTSGLGSYLDQLVTADSVLGRVASGSAYALLQSGEQVTLTSATNSLFSVGEATFSTNLRTDSGTLLSYSYERGGTTYAGSFALGANQVSTVNFNLTNVSSFSFWTSRDVSYDNLNVTTAVPEPASLALTGLGVAALAFKRRRAQRQVAAA</sequence>
<accession>A0A8B6X9R0</accession>
<evidence type="ECO:0000256" key="1">
    <source>
        <dbReference type="SAM" id="SignalP"/>
    </source>
</evidence>
<dbReference type="InterPro" id="IPR013424">
    <property type="entry name" value="Ice-binding_C"/>
</dbReference>
<reference evidence="4" key="1">
    <citation type="journal article" date="2006" name="BMC Biol.">
        <title>Exopolysaccharide-associated protein sorting in environmental organisms: the PEP-CTERM/EpsH system. Application of a novel phylogenetic profiling heuristic.</title>
        <authorList>
            <person name="Haft D.H."/>
            <person name="Paulsen I.T."/>
            <person name="Ward N."/>
            <person name="Selengut J.D."/>
        </authorList>
    </citation>
    <scope>NUCLEOTIDE SEQUENCE</scope>
</reference>
<evidence type="ECO:0000313" key="3">
    <source>
        <dbReference type="Proteomes" id="UP000675920"/>
    </source>
</evidence>
<dbReference type="OrthoDB" id="8753759at2"/>
<name>A0A8B6X9R0_9BURK</name>
<dbReference type="RefSeq" id="WP_084544736.1">
    <property type="nucleotide sequence ID" value="NZ_AXWS01000007.1"/>
</dbReference>
<feature type="chain" id="PRO_5034026813" evidence="1">
    <location>
        <begin position="23"/>
        <end position="214"/>
    </location>
</feature>
<dbReference type="AlphaFoldDB" id="A0A8B6X9R0"/>
<dbReference type="Pfam" id="PF07589">
    <property type="entry name" value="PEP-CTERM"/>
    <property type="match status" value="1"/>
</dbReference>
<feature type="domain" description="Ice-binding protein C-terminal" evidence="2">
    <location>
        <begin position="183"/>
        <end position="205"/>
    </location>
</feature>
<organism evidence="3 4">
    <name type="scientific">Derxia gummosa DSM 723</name>
    <dbReference type="NCBI Taxonomy" id="1121388"/>
    <lineage>
        <taxon>Bacteria</taxon>
        <taxon>Pseudomonadati</taxon>
        <taxon>Pseudomonadota</taxon>
        <taxon>Betaproteobacteria</taxon>
        <taxon>Burkholderiales</taxon>
        <taxon>Alcaligenaceae</taxon>
        <taxon>Derxia</taxon>
    </lineage>
</organism>
<dbReference type="Proteomes" id="UP000675920">
    <property type="component" value="Unplaced"/>
</dbReference>
<protein>
    <submittedName>
        <fullName evidence="4">PEP-CTERM sorting domain-containing protein</fullName>
    </submittedName>
</protein>
<feature type="signal peptide" evidence="1">
    <location>
        <begin position="1"/>
        <end position="22"/>
    </location>
</feature>
<evidence type="ECO:0000313" key="4">
    <source>
        <dbReference type="RefSeq" id="WP_084544736.1"/>
    </source>
</evidence>
<evidence type="ECO:0000259" key="2">
    <source>
        <dbReference type="Pfam" id="PF07589"/>
    </source>
</evidence>
<keyword evidence="3" id="KW-1185">Reference proteome</keyword>
<keyword evidence="1" id="KW-0732">Signal</keyword>
<proteinExistence type="predicted"/>
<reference evidence="4" key="2">
    <citation type="submission" date="2025-08" db="UniProtKB">
        <authorList>
            <consortium name="RefSeq"/>
        </authorList>
    </citation>
    <scope>IDENTIFICATION</scope>
</reference>